<dbReference type="RefSeq" id="WP_265363920.1">
    <property type="nucleotide sequence ID" value="NZ_CP110636.1"/>
</dbReference>
<sequence>MHADTLRSNDSRDLKDYHVSNDSHDCGDSGSSVGVGDGLYSIGELARRTGLTVKTIRFYSDRGIVAPTDRSPAGYRRYDATAVARLELVRTLRDLGLDLATVRKVVEREASLPEVAAAHADALAVQIRVLRLRHAVLTAVAERGCTPEETDSLHKLSQLTEEERRGLIEDFLHALFGDTGAAPPLRGPDVDPACPEFTAIVRSMTPELPDDPDAEQVRAWVELAELTLDRDFRAAVRRMVEEYAAEQPGAAVGPRPDLAATVRAHVGPALAAGIDPAGPPADPTVAALTAHYATVLGRLDTPQGTLDVQRQLLRRLESMNDPRRDHYFPLLAAINGWPAPEALAPVLDWSVRALRVRTCSR</sequence>
<dbReference type="PRINTS" id="PR00040">
    <property type="entry name" value="HTHMERR"/>
</dbReference>
<reference evidence="4" key="1">
    <citation type="submission" date="2022-11" db="EMBL/GenBank/DDBJ databases">
        <title>Identification and genomic analyses of a novel endophytic actinobacterium Streptomyces endophytica sp. nov. with potential for biocontrol of Yam anthracnose.</title>
        <authorList>
            <person name="Huang X."/>
        </authorList>
    </citation>
    <scope>NUCLEOTIDE SEQUENCE</scope>
    <source>
        <strain evidence="4">HNM0140</strain>
    </source>
</reference>
<dbReference type="InterPro" id="IPR009061">
    <property type="entry name" value="DNA-bd_dom_put_sf"/>
</dbReference>
<evidence type="ECO:0000259" key="3">
    <source>
        <dbReference type="PROSITE" id="PS50937"/>
    </source>
</evidence>
<protein>
    <submittedName>
        <fullName evidence="4">MerR family transcriptional regulator</fullName>
    </submittedName>
</protein>
<name>A0ABY6PFP0_9ACTN</name>
<evidence type="ECO:0000313" key="4">
    <source>
        <dbReference type="EMBL" id="UZJ32699.1"/>
    </source>
</evidence>
<feature type="compositionally biased region" description="Basic and acidic residues" evidence="2">
    <location>
        <begin position="1"/>
        <end position="27"/>
    </location>
</feature>
<dbReference type="CDD" id="cd00592">
    <property type="entry name" value="HTH_MerR-like"/>
    <property type="match status" value="1"/>
</dbReference>
<dbReference type="Gene3D" id="1.10.1660.10">
    <property type="match status" value="1"/>
</dbReference>
<dbReference type="PANTHER" id="PTHR30204:SF93">
    <property type="entry name" value="HTH MERR-TYPE DOMAIN-CONTAINING PROTEIN"/>
    <property type="match status" value="1"/>
</dbReference>
<dbReference type="SUPFAM" id="SSF46955">
    <property type="entry name" value="Putative DNA-binding domain"/>
    <property type="match status" value="1"/>
</dbReference>
<dbReference type="SMART" id="SM00422">
    <property type="entry name" value="HTH_MERR"/>
    <property type="match status" value="1"/>
</dbReference>
<evidence type="ECO:0000256" key="2">
    <source>
        <dbReference type="SAM" id="MobiDB-lite"/>
    </source>
</evidence>
<dbReference type="InterPro" id="IPR000551">
    <property type="entry name" value="MerR-type_HTH_dom"/>
</dbReference>
<dbReference type="EMBL" id="CP110636">
    <property type="protein sequence ID" value="UZJ32699.1"/>
    <property type="molecule type" value="Genomic_DNA"/>
</dbReference>
<dbReference type="PROSITE" id="PS50937">
    <property type="entry name" value="HTH_MERR_2"/>
    <property type="match status" value="1"/>
</dbReference>
<proteinExistence type="predicted"/>
<organism evidence="4 5">
    <name type="scientific">Streptomyces endophytica</name>
    <dbReference type="NCBI Taxonomy" id="2991496"/>
    <lineage>
        <taxon>Bacteria</taxon>
        <taxon>Bacillati</taxon>
        <taxon>Actinomycetota</taxon>
        <taxon>Actinomycetes</taxon>
        <taxon>Kitasatosporales</taxon>
        <taxon>Streptomycetaceae</taxon>
        <taxon>Streptomyces</taxon>
    </lineage>
</organism>
<gene>
    <name evidence="4" type="ORF">OJ254_23485</name>
</gene>
<accession>A0ABY6PFP0</accession>
<dbReference type="InterPro" id="IPR047057">
    <property type="entry name" value="MerR_fam"/>
</dbReference>
<keyword evidence="5" id="KW-1185">Reference proteome</keyword>
<dbReference type="PANTHER" id="PTHR30204">
    <property type="entry name" value="REDOX-CYCLING DRUG-SENSING TRANSCRIPTIONAL ACTIVATOR SOXR"/>
    <property type="match status" value="1"/>
</dbReference>
<feature type="domain" description="HTH merR-type" evidence="3">
    <location>
        <begin position="39"/>
        <end position="108"/>
    </location>
</feature>
<evidence type="ECO:0000256" key="1">
    <source>
        <dbReference type="ARBA" id="ARBA00023125"/>
    </source>
</evidence>
<keyword evidence="1" id="KW-0238">DNA-binding</keyword>
<dbReference type="Pfam" id="PF13411">
    <property type="entry name" value="MerR_1"/>
    <property type="match status" value="1"/>
</dbReference>
<feature type="region of interest" description="Disordered" evidence="2">
    <location>
        <begin position="1"/>
        <end position="29"/>
    </location>
</feature>
<evidence type="ECO:0000313" key="5">
    <source>
        <dbReference type="Proteomes" id="UP001164959"/>
    </source>
</evidence>
<dbReference type="Proteomes" id="UP001164959">
    <property type="component" value="Chromosome"/>
</dbReference>